<comment type="caution">
    <text evidence="2">The sequence shown here is derived from an EMBL/GenBank/DDBJ whole genome shotgun (WGS) entry which is preliminary data.</text>
</comment>
<dbReference type="PROSITE" id="PS51257">
    <property type="entry name" value="PROKAR_LIPOPROTEIN"/>
    <property type="match status" value="1"/>
</dbReference>
<dbReference type="EMBL" id="DWZJ01000057">
    <property type="protein sequence ID" value="HJB13447.1"/>
    <property type="molecule type" value="Genomic_DNA"/>
</dbReference>
<gene>
    <name evidence="2" type="ORF">H9787_07030</name>
</gene>
<reference evidence="2" key="2">
    <citation type="submission" date="2021-04" db="EMBL/GenBank/DDBJ databases">
        <authorList>
            <person name="Gilroy R."/>
        </authorList>
    </citation>
    <scope>NUCLEOTIDE SEQUENCE</scope>
    <source>
        <strain evidence="2">ChiBcec18-1249</strain>
    </source>
</reference>
<accession>A0A9D2RSU8</accession>
<reference evidence="2" key="1">
    <citation type="journal article" date="2021" name="PeerJ">
        <title>Extensive microbial diversity within the chicken gut microbiome revealed by metagenomics and culture.</title>
        <authorList>
            <person name="Gilroy R."/>
            <person name="Ravi A."/>
            <person name="Getino M."/>
            <person name="Pursley I."/>
            <person name="Horton D.L."/>
            <person name="Alikhan N.F."/>
            <person name="Baker D."/>
            <person name="Gharbi K."/>
            <person name="Hall N."/>
            <person name="Watson M."/>
            <person name="Adriaenssens E.M."/>
            <person name="Foster-Nyarko E."/>
            <person name="Jarju S."/>
            <person name="Secka A."/>
            <person name="Antonio M."/>
            <person name="Oren A."/>
            <person name="Chaudhuri R.R."/>
            <person name="La Ragione R."/>
            <person name="Hildebrand F."/>
            <person name="Pallen M.J."/>
        </authorList>
    </citation>
    <scope>NUCLEOTIDE SEQUENCE</scope>
    <source>
        <strain evidence="2">ChiBcec18-1249</strain>
    </source>
</reference>
<feature type="signal peptide" evidence="1">
    <location>
        <begin position="1"/>
        <end position="19"/>
    </location>
</feature>
<name>A0A9D2RSU8_9FIRM</name>
<evidence type="ECO:0000313" key="2">
    <source>
        <dbReference type="EMBL" id="HJB13447.1"/>
    </source>
</evidence>
<dbReference type="AlphaFoldDB" id="A0A9D2RSU8"/>
<evidence type="ECO:0008006" key="4">
    <source>
        <dbReference type="Google" id="ProtNLM"/>
    </source>
</evidence>
<proteinExistence type="predicted"/>
<evidence type="ECO:0000256" key="1">
    <source>
        <dbReference type="SAM" id="SignalP"/>
    </source>
</evidence>
<organism evidence="2 3">
    <name type="scientific">Candidatus Oscillibacter excrementigallinarum</name>
    <dbReference type="NCBI Taxonomy" id="2838716"/>
    <lineage>
        <taxon>Bacteria</taxon>
        <taxon>Bacillati</taxon>
        <taxon>Bacillota</taxon>
        <taxon>Clostridia</taxon>
        <taxon>Eubacteriales</taxon>
        <taxon>Oscillospiraceae</taxon>
        <taxon>Oscillibacter</taxon>
    </lineage>
</organism>
<sequence>MRRWILMIFCLLLLAGCGAAPQDSPAGGEDGASDAVSLPVTEEAIRAAYEAEGAAVLAVTPYERDFLVELGPEERPALDWVFGASGIRQRLYTGFSGIRDYEILYAGCVRFTTDGTLYDTAYRDFPQSGTVSFDGAWDETGQASAYDPYGSGMTADLGPYWAPLAEPASFGMAGRSEALLDARVTVSGLELLFGPMSGQDFEAAFCAPPLVEVACEGNVMTLTCHDTYLDCMALAQGEPEDLERLQLQGTLYPGSFPDGPLAGSNRFISRAEVSQESSSLAVRLTLTEDAGQYTVSREYRGPADSGPYLRLSLRETW</sequence>
<feature type="chain" id="PRO_5039381393" description="Lipoprotein" evidence="1">
    <location>
        <begin position="20"/>
        <end position="317"/>
    </location>
</feature>
<protein>
    <recommendedName>
        <fullName evidence="4">Lipoprotein</fullName>
    </recommendedName>
</protein>
<keyword evidence="1" id="KW-0732">Signal</keyword>
<evidence type="ECO:0000313" key="3">
    <source>
        <dbReference type="Proteomes" id="UP000823824"/>
    </source>
</evidence>
<dbReference type="Proteomes" id="UP000823824">
    <property type="component" value="Unassembled WGS sequence"/>
</dbReference>